<dbReference type="Proteomes" id="UP001562357">
    <property type="component" value="Unassembled WGS sequence"/>
</dbReference>
<dbReference type="PANTHER" id="PTHR10340">
    <property type="entry name" value="SPHINGOMYELIN PHOSPHODIESTERASE"/>
    <property type="match status" value="1"/>
</dbReference>
<feature type="signal peptide" evidence="3">
    <location>
        <begin position="1"/>
        <end position="21"/>
    </location>
</feature>
<evidence type="ECO:0000313" key="4">
    <source>
        <dbReference type="EMBL" id="GAB0137988.1"/>
    </source>
</evidence>
<feature type="chain" id="PRO_5046890251" description="Sphingomyelin phosphodiesterase" evidence="3">
    <location>
        <begin position="22"/>
        <end position="686"/>
    </location>
</feature>
<keyword evidence="5" id="KW-1185">Reference proteome</keyword>
<evidence type="ECO:0000256" key="3">
    <source>
        <dbReference type="SAM" id="SignalP"/>
    </source>
</evidence>
<dbReference type="SUPFAM" id="SSF56300">
    <property type="entry name" value="Metallo-dependent phosphatases"/>
    <property type="match status" value="1"/>
</dbReference>
<protein>
    <recommendedName>
        <fullName evidence="6">Sphingomyelin phosphodiesterase</fullName>
    </recommendedName>
</protein>
<gene>
    <name evidence="4" type="primary">g6237</name>
    <name evidence="4" type="ORF">EsDP_00006237</name>
</gene>
<evidence type="ECO:0000256" key="2">
    <source>
        <dbReference type="ARBA" id="ARBA00023180"/>
    </source>
</evidence>
<dbReference type="PANTHER" id="PTHR10340:SF34">
    <property type="entry name" value="SPHINGOMYELIN PHOSPHODIESTERASE"/>
    <property type="match status" value="1"/>
</dbReference>
<evidence type="ECO:0008006" key="6">
    <source>
        <dbReference type="Google" id="ProtNLM"/>
    </source>
</evidence>
<keyword evidence="2" id="KW-0325">Glycoprotein</keyword>
<keyword evidence="1" id="KW-0378">Hydrolase</keyword>
<evidence type="ECO:0000313" key="5">
    <source>
        <dbReference type="Proteomes" id="UP001562357"/>
    </source>
</evidence>
<comment type="caution">
    <text evidence="4">The sequence shown here is derived from an EMBL/GenBank/DDBJ whole genome shotgun (WGS) entry which is preliminary data.</text>
</comment>
<dbReference type="EMBL" id="BAAFGZ010000342">
    <property type="protein sequence ID" value="GAB0137988.1"/>
    <property type="molecule type" value="Genomic_DNA"/>
</dbReference>
<organism evidence="4 5">
    <name type="scientific">Epichloe bromicola</name>
    <dbReference type="NCBI Taxonomy" id="79588"/>
    <lineage>
        <taxon>Eukaryota</taxon>
        <taxon>Fungi</taxon>
        <taxon>Dikarya</taxon>
        <taxon>Ascomycota</taxon>
        <taxon>Pezizomycotina</taxon>
        <taxon>Sordariomycetes</taxon>
        <taxon>Hypocreomycetidae</taxon>
        <taxon>Hypocreales</taxon>
        <taxon>Clavicipitaceae</taxon>
        <taxon>Epichloe</taxon>
    </lineage>
</organism>
<dbReference type="InterPro" id="IPR029052">
    <property type="entry name" value="Metallo-depent_PP-like"/>
</dbReference>
<name>A0ABQ0CX35_9HYPO</name>
<sequence length="686" mass="76027">MFISKLLLLASSLYLTATASTAKNASVPDDAKASSGQLCPDLMQAMTNFTNNNTKASSGQLSPDLMQAMTNFTNNDTKASSGQLSPDLMQAMTTFTNNDAKASSGQLSPDLMQAMTNFTNDDAINSGVSCAGCRALLDLLQQVATSEDRFVTLGKEACDIMTSPGPGRWREMCHQSMAEHGPIAAIALRNMGNVRKSDAAGLFCNNVLQVCPVVNPKVDLYVAPLPPRPPWHRPLVGMKPWEIIHFSDMHLDPEYQAGTSAECGDHATCCRNASMANPSGETVLAGRYGHPKTCDTPSTLEDSMYEAMGQHAGGALFGIYTGDIVGRQGWNSSAAGNEERRGEVPSKYSIDWLYSVLTKVWKSHFSAERYSPAYRGRYVYAHNRRNLRVIGFNTNLYSRSNLWLYKEPLNLDPEGQLQWLARQLRTAESLEQNVYLVGHMPMGDVDVMRHSSNAFNRIITRFNKTVIHMFFGHTHLDQVQLNYGTNATQLGVNAIATSYIAPSITPSHGNPAFKIYKVDERRNTILDSLTISTDINDPSFKTKPKWHESYNIKSAYGSHFTPGATYWHQELLPLNWHKLLKLWEKNSTLFNHYWRNKYTDPLVEACDDECRRKEICLMRGGRAEDNCAGFTPGVKLGRTGKLGSRSPPVRVSHEQVNSCGASVVFDAFGVLFDPDVQALIRQVVHG</sequence>
<keyword evidence="3" id="KW-0732">Signal</keyword>
<dbReference type="Gene3D" id="3.60.21.10">
    <property type="match status" value="1"/>
</dbReference>
<accession>A0ABQ0CX35</accession>
<reference evidence="5" key="1">
    <citation type="submission" date="2024-06" db="EMBL/GenBank/DDBJ databases">
        <title>Draft Genome Sequences of Epichloe bromicola Strains Isolated from Elymus ciliaris.</title>
        <authorList>
            <consortium name="Epichloe bromicola genome sequencing consortium"/>
            <person name="Miura A."/>
            <person name="Imano S."/>
            <person name="Ashida A."/>
            <person name="Sato I."/>
            <person name="Chiba S."/>
            <person name="Tanaka A."/>
            <person name="Camagna M."/>
            <person name="Takemoto D."/>
        </authorList>
    </citation>
    <scope>NUCLEOTIDE SEQUENCE [LARGE SCALE GENOMIC DNA]</scope>
    <source>
        <strain evidence="5">DP</strain>
    </source>
</reference>
<evidence type="ECO:0000256" key="1">
    <source>
        <dbReference type="ARBA" id="ARBA00022801"/>
    </source>
</evidence>
<proteinExistence type="predicted"/>